<evidence type="ECO:0000313" key="2">
    <source>
        <dbReference type="Proteomes" id="UP000177334"/>
    </source>
</evidence>
<dbReference type="SUPFAM" id="SSF51556">
    <property type="entry name" value="Metallo-dependent hydrolases"/>
    <property type="match status" value="1"/>
</dbReference>
<dbReference type="SUPFAM" id="SSF51338">
    <property type="entry name" value="Composite domain of metallo-dependent hydrolases"/>
    <property type="match status" value="1"/>
</dbReference>
<dbReference type="Gene3D" id="3.30.1490.130">
    <property type="entry name" value="D-aminoacylase. Domain 3"/>
    <property type="match status" value="1"/>
</dbReference>
<dbReference type="InterPro" id="IPR050378">
    <property type="entry name" value="Metallo-dep_Hydrolases_sf"/>
</dbReference>
<dbReference type="GO" id="GO:0005829">
    <property type="term" value="C:cytosol"/>
    <property type="evidence" value="ECO:0007669"/>
    <property type="project" value="TreeGrafter"/>
</dbReference>
<evidence type="ECO:0000313" key="1">
    <source>
        <dbReference type="EMBL" id="OGF92096.1"/>
    </source>
</evidence>
<dbReference type="Gene3D" id="3.20.20.140">
    <property type="entry name" value="Metal-dependent hydrolases"/>
    <property type="match status" value="1"/>
</dbReference>
<dbReference type="PANTHER" id="PTHR11647:SF1">
    <property type="entry name" value="COLLAPSIN RESPONSE MEDIATOR PROTEIN"/>
    <property type="match status" value="1"/>
</dbReference>
<organism evidence="1 2">
    <name type="scientific">Candidatus Giovannonibacteria bacterium RIFCSPLOWO2_12_FULL_43_26</name>
    <dbReference type="NCBI Taxonomy" id="1798363"/>
    <lineage>
        <taxon>Bacteria</taxon>
        <taxon>Candidatus Giovannoniibacteriota</taxon>
    </lineage>
</organism>
<dbReference type="InterPro" id="IPR023100">
    <property type="entry name" value="D-aminoacylase_insert_dom_sf"/>
</dbReference>
<dbReference type="AlphaFoldDB" id="A0A1F5XW03"/>
<dbReference type="PANTHER" id="PTHR11647">
    <property type="entry name" value="HYDRANTOINASE/DIHYDROPYRIMIDINASE FAMILY MEMBER"/>
    <property type="match status" value="1"/>
</dbReference>
<gene>
    <name evidence="1" type="ORF">A3H05_02855</name>
</gene>
<reference evidence="1 2" key="1">
    <citation type="journal article" date="2016" name="Nat. Commun.">
        <title>Thousands of microbial genomes shed light on interconnected biogeochemical processes in an aquifer system.</title>
        <authorList>
            <person name="Anantharaman K."/>
            <person name="Brown C.T."/>
            <person name="Hug L.A."/>
            <person name="Sharon I."/>
            <person name="Castelle C.J."/>
            <person name="Probst A.J."/>
            <person name="Thomas B.C."/>
            <person name="Singh A."/>
            <person name="Wilkins M.J."/>
            <person name="Karaoz U."/>
            <person name="Brodie E.L."/>
            <person name="Williams K.H."/>
            <person name="Hubbard S.S."/>
            <person name="Banfield J.F."/>
        </authorList>
    </citation>
    <scope>NUCLEOTIDE SEQUENCE [LARGE SCALE GENOMIC DNA]</scope>
</reference>
<protein>
    <recommendedName>
        <fullName evidence="3">Amidohydrolase 3 domain-containing protein</fullName>
    </recommendedName>
</protein>
<sequence length="515" mass="56051">MAFSILIKNGTILDGAGGEPYVADLGISANRIEKIGNLAGETADQIIDATNLYVTPGFIDITNHSDVYGTLFSLPMQESFLWQGVTTILLGNCGESLAPVSKRESLTELERWTTGFSVPINWNSLAEYYDNIENLGVGLNVATLVGQETLKRNAKTLEERIFLLEGAMKEGAWGMSSNFSFAERSSAADDEIIALLKVVKKYGGLYKIHLKDEGKNFLPSISAAVFLARASEARTVISHLKAIGRDAWKDFENALKIFKKAQSDGVDITFDIFPYLRTGSALVSFLPSWAKIGANKEILKMISDKEISKKTINELKSATLHADRILIASAFKDKSLVGKTLEEISKHSGMPVEELILEILKINELNASVFGKTLSGGNLLRAVAEQGGMISSDGAGYDVDFKHFGDLVHPRSFGAFPRFFSVISGKAKISLAEAVVKMTSLPAKALGLKDRGILKPKNIADIAIFHPEEFKDQATYGNPYRYASGLRALIISGNLAISGGKLAIKRHGLVLRKKN</sequence>
<dbReference type="InterPro" id="IPR011059">
    <property type="entry name" value="Metal-dep_hydrolase_composite"/>
</dbReference>
<name>A0A1F5XW03_9BACT</name>
<accession>A0A1F5XW03</accession>
<dbReference type="GO" id="GO:0016812">
    <property type="term" value="F:hydrolase activity, acting on carbon-nitrogen (but not peptide) bonds, in cyclic amides"/>
    <property type="evidence" value="ECO:0007669"/>
    <property type="project" value="TreeGrafter"/>
</dbReference>
<dbReference type="InterPro" id="IPR032466">
    <property type="entry name" value="Metal_Hydrolase"/>
</dbReference>
<comment type="caution">
    <text evidence="1">The sequence shown here is derived from an EMBL/GenBank/DDBJ whole genome shotgun (WGS) entry which is preliminary data.</text>
</comment>
<evidence type="ECO:0008006" key="3">
    <source>
        <dbReference type="Google" id="ProtNLM"/>
    </source>
</evidence>
<dbReference type="GO" id="GO:0016811">
    <property type="term" value="F:hydrolase activity, acting on carbon-nitrogen (but not peptide) bonds, in linear amides"/>
    <property type="evidence" value="ECO:0007669"/>
    <property type="project" value="InterPro"/>
</dbReference>
<dbReference type="EMBL" id="MFIP01000016">
    <property type="protein sequence ID" value="OGF92096.1"/>
    <property type="molecule type" value="Genomic_DNA"/>
</dbReference>
<proteinExistence type="predicted"/>
<dbReference type="Proteomes" id="UP000177334">
    <property type="component" value="Unassembled WGS sequence"/>
</dbReference>
<dbReference type="Gene3D" id="2.30.40.10">
    <property type="entry name" value="Urease, subunit C, domain 1"/>
    <property type="match status" value="1"/>
</dbReference>